<dbReference type="InterPro" id="IPR012444">
    <property type="entry name" value="DUF1647"/>
</dbReference>
<keyword evidence="1" id="KW-1133">Transmembrane helix</keyword>
<reference evidence="2" key="1">
    <citation type="journal article" date="2019" name="bioRxiv">
        <title>The Genome of the Zebra Mussel, Dreissena polymorpha: A Resource for Invasive Species Research.</title>
        <authorList>
            <person name="McCartney M.A."/>
            <person name="Auch B."/>
            <person name="Kono T."/>
            <person name="Mallez S."/>
            <person name="Zhang Y."/>
            <person name="Obille A."/>
            <person name="Becker A."/>
            <person name="Abrahante J.E."/>
            <person name="Garbe J."/>
            <person name="Badalamenti J.P."/>
            <person name="Herman A."/>
            <person name="Mangelson H."/>
            <person name="Liachko I."/>
            <person name="Sullivan S."/>
            <person name="Sone E.D."/>
            <person name="Koren S."/>
            <person name="Silverstein K.A.T."/>
            <person name="Beckman K.B."/>
            <person name="Gohl D.M."/>
        </authorList>
    </citation>
    <scope>NUCLEOTIDE SEQUENCE</scope>
    <source>
        <strain evidence="2">Duluth1</strain>
        <tissue evidence="2">Whole animal</tissue>
    </source>
</reference>
<dbReference type="Pfam" id="PF07801">
    <property type="entry name" value="DUF1647"/>
    <property type="match status" value="1"/>
</dbReference>
<protein>
    <submittedName>
        <fullName evidence="2">Uncharacterized protein</fullName>
    </submittedName>
</protein>
<proteinExistence type="predicted"/>
<evidence type="ECO:0000313" key="2">
    <source>
        <dbReference type="EMBL" id="KAH3730690.1"/>
    </source>
</evidence>
<keyword evidence="1" id="KW-0472">Membrane</keyword>
<dbReference type="EMBL" id="JAIWYP010000012">
    <property type="protein sequence ID" value="KAH3730690.1"/>
    <property type="molecule type" value="Genomic_DNA"/>
</dbReference>
<name>A0A9D4HTU5_DREPO</name>
<dbReference type="Proteomes" id="UP000828390">
    <property type="component" value="Unassembled WGS sequence"/>
</dbReference>
<evidence type="ECO:0000256" key="1">
    <source>
        <dbReference type="SAM" id="Phobius"/>
    </source>
</evidence>
<reference evidence="2" key="2">
    <citation type="submission" date="2020-11" db="EMBL/GenBank/DDBJ databases">
        <authorList>
            <person name="McCartney M.A."/>
            <person name="Auch B."/>
            <person name="Kono T."/>
            <person name="Mallez S."/>
            <person name="Becker A."/>
            <person name="Gohl D.M."/>
            <person name="Silverstein K.A.T."/>
            <person name="Koren S."/>
            <person name="Bechman K.B."/>
            <person name="Herman A."/>
            <person name="Abrahante J.E."/>
            <person name="Garbe J."/>
        </authorList>
    </citation>
    <scope>NUCLEOTIDE SEQUENCE</scope>
    <source>
        <strain evidence="2">Duluth1</strain>
        <tissue evidence="2">Whole animal</tissue>
    </source>
</reference>
<dbReference type="PANTHER" id="PTHR31389:SF4">
    <property type="entry name" value="LD39211P"/>
    <property type="match status" value="1"/>
</dbReference>
<keyword evidence="3" id="KW-1185">Reference proteome</keyword>
<keyword evidence="1" id="KW-0812">Transmembrane</keyword>
<sequence length="345" mass="39857">MRMIRRQYLPVIFNKSFVIAVFGLGVTLVFSLKYGLLPWKRLYMARKPIRYDDQCNSSIYDTKNGVYLDYSPIQKYLDVLFPTSISEPGPGKLTPVFVTGTSSNHFRESMQMLDNFRHTVRKVIPGAKLIFYNLGLTAKEVQLLKSMCDLEMRDFPFEKYPDHVKLLYGYAFKPIAIQTVLNEHPLVLWLDSSVRFTQNNLVELFDDANRLDLICTGGDGTVAGRTLASTFWYFNIEPCAFRSLPEIQGGFVIFKRTEFIENKIVKPWVACGLTMGCMMPDTTPRKYLSCERNVYVYADCHRFDQSVLAILLYTTYGTRLEQHKRSFYGPYYIRCTIGCTWDGDV</sequence>
<accession>A0A9D4HTU5</accession>
<dbReference type="OrthoDB" id="5954868at2759"/>
<dbReference type="AlphaFoldDB" id="A0A9D4HTU5"/>
<feature type="transmembrane region" description="Helical" evidence="1">
    <location>
        <begin position="12"/>
        <end position="32"/>
    </location>
</feature>
<evidence type="ECO:0000313" key="3">
    <source>
        <dbReference type="Proteomes" id="UP000828390"/>
    </source>
</evidence>
<gene>
    <name evidence="2" type="ORF">DPMN_056682</name>
</gene>
<comment type="caution">
    <text evidence="2">The sequence shown here is derived from an EMBL/GenBank/DDBJ whole genome shotgun (WGS) entry which is preliminary data.</text>
</comment>
<dbReference type="PANTHER" id="PTHR31389">
    <property type="entry name" value="LD39211P"/>
    <property type="match status" value="1"/>
</dbReference>
<organism evidence="2 3">
    <name type="scientific">Dreissena polymorpha</name>
    <name type="common">Zebra mussel</name>
    <name type="synonym">Mytilus polymorpha</name>
    <dbReference type="NCBI Taxonomy" id="45954"/>
    <lineage>
        <taxon>Eukaryota</taxon>
        <taxon>Metazoa</taxon>
        <taxon>Spiralia</taxon>
        <taxon>Lophotrochozoa</taxon>
        <taxon>Mollusca</taxon>
        <taxon>Bivalvia</taxon>
        <taxon>Autobranchia</taxon>
        <taxon>Heteroconchia</taxon>
        <taxon>Euheterodonta</taxon>
        <taxon>Imparidentia</taxon>
        <taxon>Neoheterodontei</taxon>
        <taxon>Myida</taxon>
        <taxon>Dreissenoidea</taxon>
        <taxon>Dreissenidae</taxon>
        <taxon>Dreissena</taxon>
    </lineage>
</organism>